<keyword evidence="3" id="KW-1185">Reference proteome</keyword>
<evidence type="ECO:0000313" key="3">
    <source>
        <dbReference type="Proteomes" id="UP000799766"/>
    </source>
</evidence>
<evidence type="ECO:0000313" key="2">
    <source>
        <dbReference type="EMBL" id="KAF2460595.1"/>
    </source>
</evidence>
<organism evidence="2 3">
    <name type="scientific">Lineolata rhizophorae</name>
    <dbReference type="NCBI Taxonomy" id="578093"/>
    <lineage>
        <taxon>Eukaryota</taxon>
        <taxon>Fungi</taxon>
        <taxon>Dikarya</taxon>
        <taxon>Ascomycota</taxon>
        <taxon>Pezizomycotina</taxon>
        <taxon>Dothideomycetes</taxon>
        <taxon>Dothideomycetes incertae sedis</taxon>
        <taxon>Lineolatales</taxon>
        <taxon>Lineolataceae</taxon>
        <taxon>Lineolata</taxon>
    </lineage>
</organism>
<feature type="region of interest" description="Disordered" evidence="1">
    <location>
        <begin position="201"/>
        <end position="221"/>
    </location>
</feature>
<name>A0A6A6P9I9_9PEZI</name>
<evidence type="ECO:0000256" key="1">
    <source>
        <dbReference type="SAM" id="MobiDB-lite"/>
    </source>
</evidence>
<dbReference type="Proteomes" id="UP000799766">
    <property type="component" value="Unassembled WGS sequence"/>
</dbReference>
<accession>A0A6A6P9I9</accession>
<protein>
    <submittedName>
        <fullName evidence="2">Uncharacterized protein</fullName>
    </submittedName>
</protein>
<dbReference type="AlphaFoldDB" id="A0A6A6P9I9"/>
<feature type="region of interest" description="Disordered" evidence="1">
    <location>
        <begin position="141"/>
        <end position="165"/>
    </location>
</feature>
<gene>
    <name evidence="2" type="ORF">BDY21DRAFT_168386</name>
</gene>
<dbReference type="EMBL" id="MU001673">
    <property type="protein sequence ID" value="KAF2460595.1"/>
    <property type="molecule type" value="Genomic_DNA"/>
</dbReference>
<sequence length="221" mass="23232">MNGGCENQPARLGAPAGLGESKEIFHTRDLDLHDPPHTKIGATFFPRSVLSRTQKKPGGWRGTRGLTVFFLAATVAGMAGAEPALAFGASASISVSNSAPASQAIDCRRSASAARGRPTQISRHLSRVATAVAGTVRLQRDRARQGSAAGPANLPCTHQTASRTWRAAKPARAAGCVRVPCGPRHGCDAARQGIPACKVRDNGRWRPWAGRAPGEPPQTHR</sequence>
<proteinExistence type="predicted"/>
<reference evidence="2" key="1">
    <citation type="journal article" date="2020" name="Stud. Mycol.">
        <title>101 Dothideomycetes genomes: a test case for predicting lifestyles and emergence of pathogens.</title>
        <authorList>
            <person name="Haridas S."/>
            <person name="Albert R."/>
            <person name="Binder M."/>
            <person name="Bloem J."/>
            <person name="Labutti K."/>
            <person name="Salamov A."/>
            <person name="Andreopoulos B."/>
            <person name="Baker S."/>
            <person name="Barry K."/>
            <person name="Bills G."/>
            <person name="Bluhm B."/>
            <person name="Cannon C."/>
            <person name="Castanera R."/>
            <person name="Culley D."/>
            <person name="Daum C."/>
            <person name="Ezra D."/>
            <person name="Gonzalez J."/>
            <person name="Henrissat B."/>
            <person name="Kuo A."/>
            <person name="Liang C."/>
            <person name="Lipzen A."/>
            <person name="Lutzoni F."/>
            <person name="Magnuson J."/>
            <person name="Mondo S."/>
            <person name="Nolan M."/>
            <person name="Ohm R."/>
            <person name="Pangilinan J."/>
            <person name="Park H.-J."/>
            <person name="Ramirez L."/>
            <person name="Alfaro M."/>
            <person name="Sun H."/>
            <person name="Tritt A."/>
            <person name="Yoshinaga Y."/>
            <person name="Zwiers L.-H."/>
            <person name="Turgeon B."/>
            <person name="Goodwin S."/>
            <person name="Spatafora J."/>
            <person name="Crous P."/>
            <person name="Grigoriev I."/>
        </authorList>
    </citation>
    <scope>NUCLEOTIDE SEQUENCE</scope>
    <source>
        <strain evidence="2">ATCC 16933</strain>
    </source>
</reference>